<evidence type="ECO:0000313" key="2">
    <source>
        <dbReference type="EMBL" id="EXX51992.1"/>
    </source>
</evidence>
<dbReference type="Pfam" id="PF07714">
    <property type="entry name" value="PK_Tyr_Ser-Thr"/>
    <property type="match status" value="1"/>
</dbReference>
<protein>
    <submittedName>
        <fullName evidence="2">Skm1p</fullName>
    </submittedName>
</protein>
<dbReference type="InterPro" id="IPR000719">
    <property type="entry name" value="Prot_kinase_dom"/>
</dbReference>
<accession>A0A015I4N7</accession>
<evidence type="ECO:0000313" key="3">
    <source>
        <dbReference type="Proteomes" id="UP000022910"/>
    </source>
</evidence>
<dbReference type="InterPro" id="IPR050167">
    <property type="entry name" value="Ser_Thr_protein_kinase"/>
</dbReference>
<dbReference type="Proteomes" id="UP000022910">
    <property type="component" value="Unassembled WGS sequence"/>
</dbReference>
<dbReference type="HOGENOM" id="CLU_000288_7_34_1"/>
<name>A0A015I4N7_RHIIW</name>
<dbReference type="InterPro" id="IPR011009">
    <property type="entry name" value="Kinase-like_dom_sf"/>
</dbReference>
<dbReference type="GO" id="GO:0005737">
    <property type="term" value="C:cytoplasm"/>
    <property type="evidence" value="ECO:0007669"/>
    <property type="project" value="TreeGrafter"/>
</dbReference>
<dbReference type="AlphaFoldDB" id="A0A015I4N7"/>
<sequence length="478" mass="55872">MNQLNEKEIKYKKCIRCKQVDSETKFCETCFSKYCEKKYGKCFECKQVNTQKEWCQICNSKRFQQNFGNWTSGNDDIDKLIQNTQLTARNRYQVLEWIPYDRFYNIKYVAKGGFGKVYSAIWKDGFILLWDKYKNQLQRYAKVQVALKSLNESQNITLEFISEITSYLKIHENEYIRNVIKCHGISQDPITKEYIIVTNYARNGNLQSALKLKRYKIYNTSEEALLRLWINKLYILSDISSGLNGIHDKELIHRDLHVGNIVSDKISCITDMGLCKPANYDELEDKKYGVLPYMAPEILRGGNYTQASDIYSLGIIMYLIISGLPPYYNVAQDEFLALNICQGLRPKFDTTKVPQLIVYLFKRCLDANPLNRPRAKELARIFRQWIKEIRSHKKSKSELVEQIEELNNSLSATSNPPLTNKMIHSEDSTYKSRALKFNNLPEPKNSDDYYESSDNIIKYSEYFLKFSNDDCLECAITD</sequence>
<dbReference type="PROSITE" id="PS50011">
    <property type="entry name" value="PROTEIN_KINASE_DOM"/>
    <property type="match status" value="1"/>
</dbReference>
<reference evidence="2 3" key="1">
    <citation type="submission" date="2014-02" db="EMBL/GenBank/DDBJ databases">
        <title>Single nucleus genome sequencing reveals high similarity among nuclei of an endomycorrhizal fungus.</title>
        <authorList>
            <person name="Lin K."/>
            <person name="Geurts R."/>
            <person name="Zhang Z."/>
            <person name="Limpens E."/>
            <person name="Saunders D.G."/>
            <person name="Mu D."/>
            <person name="Pang E."/>
            <person name="Cao H."/>
            <person name="Cha H."/>
            <person name="Lin T."/>
            <person name="Zhou Q."/>
            <person name="Shang Y."/>
            <person name="Li Y."/>
            <person name="Ivanov S."/>
            <person name="Sharma T."/>
            <person name="Velzen R.V."/>
            <person name="Ruijter N.D."/>
            <person name="Aanen D.K."/>
            <person name="Win J."/>
            <person name="Kamoun S."/>
            <person name="Bisseling T."/>
            <person name="Huang S."/>
        </authorList>
    </citation>
    <scope>NUCLEOTIDE SEQUENCE [LARGE SCALE GENOMIC DNA]</scope>
    <source>
        <strain evidence="3">DAOM197198w</strain>
    </source>
</reference>
<comment type="caution">
    <text evidence="2">The sequence shown here is derived from an EMBL/GenBank/DDBJ whole genome shotgun (WGS) entry which is preliminary data.</text>
</comment>
<evidence type="ECO:0000259" key="1">
    <source>
        <dbReference type="PROSITE" id="PS50011"/>
    </source>
</evidence>
<keyword evidence="3" id="KW-1185">Reference proteome</keyword>
<dbReference type="PANTHER" id="PTHR23257">
    <property type="entry name" value="SERINE-THREONINE PROTEIN KINASE"/>
    <property type="match status" value="1"/>
</dbReference>
<dbReference type="EMBL" id="JEMT01029504">
    <property type="protein sequence ID" value="EXX51992.1"/>
    <property type="molecule type" value="Genomic_DNA"/>
</dbReference>
<gene>
    <name evidence="2" type="ORF">RirG_256940</name>
</gene>
<dbReference type="GO" id="GO:0005524">
    <property type="term" value="F:ATP binding"/>
    <property type="evidence" value="ECO:0007669"/>
    <property type="project" value="InterPro"/>
</dbReference>
<dbReference type="Gene3D" id="1.10.510.10">
    <property type="entry name" value="Transferase(Phosphotransferase) domain 1"/>
    <property type="match status" value="1"/>
</dbReference>
<dbReference type="PANTHER" id="PTHR23257:SF963">
    <property type="entry name" value="AT08303P"/>
    <property type="match status" value="1"/>
</dbReference>
<dbReference type="SUPFAM" id="SSF56112">
    <property type="entry name" value="Protein kinase-like (PK-like)"/>
    <property type="match status" value="1"/>
</dbReference>
<organism evidence="2 3">
    <name type="scientific">Rhizophagus irregularis (strain DAOM 197198w)</name>
    <name type="common">Glomus intraradices</name>
    <dbReference type="NCBI Taxonomy" id="1432141"/>
    <lineage>
        <taxon>Eukaryota</taxon>
        <taxon>Fungi</taxon>
        <taxon>Fungi incertae sedis</taxon>
        <taxon>Mucoromycota</taxon>
        <taxon>Glomeromycotina</taxon>
        <taxon>Glomeromycetes</taxon>
        <taxon>Glomerales</taxon>
        <taxon>Glomeraceae</taxon>
        <taxon>Rhizophagus</taxon>
    </lineage>
</organism>
<dbReference type="InterPro" id="IPR001245">
    <property type="entry name" value="Ser-Thr/Tyr_kinase_cat_dom"/>
</dbReference>
<proteinExistence type="predicted"/>
<feature type="domain" description="Protein kinase" evidence="1">
    <location>
        <begin position="103"/>
        <end position="386"/>
    </location>
</feature>
<dbReference type="GO" id="GO:0004672">
    <property type="term" value="F:protein kinase activity"/>
    <property type="evidence" value="ECO:0007669"/>
    <property type="project" value="InterPro"/>
</dbReference>
<dbReference type="GO" id="GO:0007165">
    <property type="term" value="P:signal transduction"/>
    <property type="evidence" value="ECO:0007669"/>
    <property type="project" value="TreeGrafter"/>
</dbReference>